<organism evidence="2 3">
    <name type="scientific">Roridomyces roridus</name>
    <dbReference type="NCBI Taxonomy" id="1738132"/>
    <lineage>
        <taxon>Eukaryota</taxon>
        <taxon>Fungi</taxon>
        <taxon>Dikarya</taxon>
        <taxon>Basidiomycota</taxon>
        <taxon>Agaricomycotina</taxon>
        <taxon>Agaricomycetes</taxon>
        <taxon>Agaricomycetidae</taxon>
        <taxon>Agaricales</taxon>
        <taxon>Marasmiineae</taxon>
        <taxon>Mycenaceae</taxon>
        <taxon>Roridomyces</taxon>
    </lineage>
</organism>
<dbReference type="Gene3D" id="3.40.50.1000">
    <property type="entry name" value="HAD superfamily/HAD-like"/>
    <property type="match status" value="1"/>
</dbReference>
<evidence type="ECO:0000256" key="1">
    <source>
        <dbReference type="SAM" id="MobiDB-lite"/>
    </source>
</evidence>
<proteinExistence type="predicted"/>
<dbReference type="EMBL" id="JARKIF010000002">
    <property type="protein sequence ID" value="KAJ7646653.1"/>
    <property type="molecule type" value="Genomic_DNA"/>
</dbReference>
<comment type="caution">
    <text evidence="2">The sequence shown here is derived from an EMBL/GenBank/DDBJ whole genome shotgun (WGS) entry which is preliminary data.</text>
</comment>
<gene>
    <name evidence="2" type="ORF">FB45DRAFT_998101</name>
</gene>
<sequence>MGNFRRGATTPAWGSHFGTSRYGATIPCHKDFSSSPPDPILPAVKPRTKCIEMGFRRSTGYGWLRAGGSGPSEEQERAPPLEVQVEREGADAGKGGSSIDEGSLAVASSGGPGHEPAPPLRGGDGQKQPGECVAVEDSKNGTLSAVRAGIPTVGYVGSYESEQQEEMRGMLKAVGADPVMADWAEFPTCLEAIEER</sequence>
<feature type="region of interest" description="Disordered" evidence="1">
    <location>
        <begin position="62"/>
        <end position="131"/>
    </location>
</feature>
<dbReference type="AlphaFoldDB" id="A0AAD7FZI1"/>
<dbReference type="InterPro" id="IPR036412">
    <property type="entry name" value="HAD-like_sf"/>
</dbReference>
<dbReference type="Proteomes" id="UP001221142">
    <property type="component" value="Unassembled WGS sequence"/>
</dbReference>
<feature type="compositionally biased region" description="Basic and acidic residues" evidence="1">
    <location>
        <begin position="74"/>
        <end position="91"/>
    </location>
</feature>
<name>A0AAD7FZI1_9AGAR</name>
<reference evidence="2" key="1">
    <citation type="submission" date="2023-03" db="EMBL/GenBank/DDBJ databases">
        <title>Massive genome expansion in bonnet fungi (Mycena s.s.) driven by repeated elements and novel gene families across ecological guilds.</title>
        <authorList>
            <consortium name="Lawrence Berkeley National Laboratory"/>
            <person name="Harder C.B."/>
            <person name="Miyauchi S."/>
            <person name="Viragh M."/>
            <person name="Kuo A."/>
            <person name="Thoen E."/>
            <person name="Andreopoulos B."/>
            <person name="Lu D."/>
            <person name="Skrede I."/>
            <person name="Drula E."/>
            <person name="Henrissat B."/>
            <person name="Morin E."/>
            <person name="Kohler A."/>
            <person name="Barry K."/>
            <person name="LaButti K."/>
            <person name="Morin E."/>
            <person name="Salamov A."/>
            <person name="Lipzen A."/>
            <person name="Mereny Z."/>
            <person name="Hegedus B."/>
            <person name="Baldrian P."/>
            <person name="Stursova M."/>
            <person name="Weitz H."/>
            <person name="Taylor A."/>
            <person name="Grigoriev I.V."/>
            <person name="Nagy L.G."/>
            <person name="Martin F."/>
            <person name="Kauserud H."/>
        </authorList>
    </citation>
    <scope>NUCLEOTIDE SEQUENCE</scope>
    <source>
        <strain evidence="2">9284</strain>
    </source>
</reference>
<dbReference type="SUPFAM" id="SSF56784">
    <property type="entry name" value="HAD-like"/>
    <property type="match status" value="1"/>
</dbReference>
<accession>A0AAD7FZI1</accession>
<keyword evidence="3" id="KW-1185">Reference proteome</keyword>
<evidence type="ECO:0000313" key="2">
    <source>
        <dbReference type="EMBL" id="KAJ7646653.1"/>
    </source>
</evidence>
<dbReference type="InterPro" id="IPR023214">
    <property type="entry name" value="HAD_sf"/>
</dbReference>
<protein>
    <submittedName>
        <fullName evidence="2">Uncharacterized protein</fullName>
    </submittedName>
</protein>
<evidence type="ECO:0000313" key="3">
    <source>
        <dbReference type="Proteomes" id="UP001221142"/>
    </source>
</evidence>